<dbReference type="Proteomes" id="UP001390669">
    <property type="component" value="Unassembled WGS sequence"/>
</dbReference>
<evidence type="ECO:0000313" key="2">
    <source>
        <dbReference type="EMBL" id="MEM5451888.1"/>
    </source>
</evidence>
<keyword evidence="3" id="KW-1185">Reference proteome</keyword>
<dbReference type="Pfam" id="PF03903">
    <property type="entry name" value="Phage_T4_gp36"/>
    <property type="match status" value="1"/>
</dbReference>
<reference evidence="2 3" key="1">
    <citation type="submission" date="2024-01" db="EMBL/GenBank/DDBJ databases">
        <title>The diversity of rhizobia nodulating Mimosa spp. in eleven states of Brazil covering several biomes is determined by host plant, location, and edaphic factors.</title>
        <authorList>
            <person name="Rouws L."/>
            <person name="Barauna A."/>
            <person name="Beukes C."/>
            <person name="De Faria S.M."/>
            <person name="Gross E."/>
            <person name="Dos Reis Junior F.B."/>
            <person name="Simon M."/>
            <person name="Maluk M."/>
            <person name="Odee D.W."/>
            <person name="Kenicer G."/>
            <person name="Young J.P.W."/>
            <person name="Reis V.M."/>
            <person name="Zilli J."/>
            <person name="James E.K."/>
        </authorList>
    </citation>
    <scope>NUCLEOTIDE SEQUENCE [LARGE SCALE GENOMIC DNA]</scope>
    <source>
        <strain evidence="2 3">JPY164</strain>
    </source>
</reference>
<organism evidence="2 3">
    <name type="scientific">Paraburkholderia guartelaensis</name>
    <dbReference type="NCBI Taxonomy" id="2546446"/>
    <lineage>
        <taxon>Bacteria</taxon>
        <taxon>Pseudomonadati</taxon>
        <taxon>Pseudomonadota</taxon>
        <taxon>Betaproteobacteria</taxon>
        <taxon>Burkholderiales</taxon>
        <taxon>Burkholderiaceae</taxon>
        <taxon>Paraburkholderia</taxon>
    </lineage>
</organism>
<dbReference type="EMBL" id="JAYMRW010000017">
    <property type="protein sequence ID" value="MEM5451888.1"/>
    <property type="molecule type" value="Genomic_DNA"/>
</dbReference>
<sequence length="528" mass="53969">MAGTLITVTDIGRAALVAQGNDGTTAHKVVEIGLATAPFAADKAMKALPGERKRIKTFAGENVAADTIHVTLKDDTADQFTLYGFGLYLENGVLVAAYGQATPIMEKSPDALLLLSADMQFATIDAAQLVFGDASFTNPPATAQRQGVIQLATLAEVNAGADAAKAVTPATLKPRLDAKADLAGADFTGRVSTTDSIRLASAPGSGATLAPGNGDNASSTINNVALRSSFGIGLGPSVDGMSVPKSEFSHWFDTRTGNAGFRGALDVGGLITAQTPPAADASRKVATTEWVLAAVTSALVGQIVFEARTIARAGFLKLNGALLNRVDYPALWAYAQASGAIVTEAQWSANNFGCFSTGNGTTTFRIPELRGEFLRCLDDGRGTDANRAIGSWQAGQNASHAHGASASGVGDHAHSAWTDAQGWHGHGVNDPGHSHPAIDISSSGRSPYLGNGTGEFSGGGNTRLGVGGNAFATYGAGVGIWLNGDGTHGHNIGVGGAGNHSHAITVNADGGNEARPRNVALLAMIRAF</sequence>
<protein>
    <submittedName>
        <fullName evidence="2">Tail fiber protein</fullName>
    </submittedName>
</protein>
<dbReference type="InterPro" id="IPR005601">
    <property type="entry name" value="Tail_fibre_p36"/>
</dbReference>
<comment type="caution">
    <text evidence="2">The sequence shown here is derived from an EMBL/GenBank/DDBJ whole genome shotgun (WGS) entry which is preliminary data.</text>
</comment>
<evidence type="ECO:0000313" key="3">
    <source>
        <dbReference type="Proteomes" id="UP001390669"/>
    </source>
</evidence>
<name>A0ABU9SKK8_9BURK</name>
<feature type="compositionally biased region" description="Low complexity" evidence="1">
    <location>
        <begin position="394"/>
        <end position="410"/>
    </location>
</feature>
<dbReference type="SUPFAM" id="SSF88874">
    <property type="entry name" value="Receptor-binding domain of short tail fibre protein gp12"/>
    <property type="match status" value="1"/>
</dbReference>
<dbReference type="Gene3D" id="3.90.1340.10">
    <property type="entry name" value="Phage tail collar domain"/>
    <property type="match status" value="1"/>
</dbReference>
<dbReference type="InterPro" id="IPR037053">
    <property type="entry name" value="Phage_tail_collar_dom_sf"/>
</dbReference>
<evidence type="ECO:0000256" key="1">
    <source>
        <dbReference type="SAM" id="MobiDB-lite"/>
    </source>
</evidence>
<accession>A0ABU9SKK8</accession>
<proteinExistence type="predicted"/>
<dbReference type="RefSeq" id="WP_406953834.1">
    <property type="nucleotide sequence ID" value="NZ_JAYMRW010000017.1"/>
</dbReference>
<gene>
    <name evidence="2" type="ORF">VSR33_30910</name>
</gene>
<feature type="region of interest" description="Disordered" evidence="1">
    <location>
        <begin position="394"/>
        <end position="454"/>
    </location>
</feature>